<gene>
    <name evidence="2" type="ORF">BN2475_280090</name>
</gene>
<evidence type="ECO:0000313" key="2">
    <source>
        <dbReference type="EMBL" id="SIT41248.1"/>
    </source>
</evidence>
<protein>
    <submittedName>
        <fullName evidence="2">Uncharacterized protein</fullName>
    </submittedName>
</protein>
<dbReference type="OrthoDB" id="9810860at2"/>
<keyword evidence="1" id="KW-0812">Transmembrane</keyword>
<keyword evidence="3" id="KW-1185">Reference proteome</keyword>
<proteinExistence type="predicted"/>
<reference evidence="2 3" key="1">
    <citation type="submission" date="2016-12" db="EMBL/GenBank/DDBJ databases">
        <authorList>
            <person name="Song W.-J."/>
            <person name="Kurnit D.M."/>
        </authorList>
    </citation>
    <scope>NUCLEOTIDE SEQUENCE [LARGE SCALE GENOMIC DNA]</scope>
    <source>
        <strain evidence="2 3">STM7296</strain>
    </source>
</reference>
<dbReference type="RefSeq" id="WP_094780191.1">
    <property type="nucleotide sequence ID" value="NZ_CYGX02000028.1"/>
</dbReference>
<sequence length="61" mass="6687">MRETSRFLIVRAVLVFEHGAAADVIQLIPLALAVITASVVVHAISATPLMNWYRRPTSGKQ</sequence>
<dbReference type="STRING" id="1247936.BN2475_280090"/>
<organism evidence="2 3">
    <name type="scientific">Paraburkholderia ribeironis</name>
    <dbReference type="NCBI Taxonomy" id="1247936"/>
    <lineage>
        <taxon>Bacteria</taxon>
        <taxon>Pseudomonadati</taxon>
        <taxon>Pseudomonadota</taxon>
        <taxon>Betaproteobacteria</taxon>
        <taxon>Burkholderiales</taxon>
        <taxon>Burkholderiaceae</taxon>
        <taxon>Paraburkholderia</taxon>
    </lineage>
</organism>
<keyword evidence="1" id="KW-1133">Transmembrane helix</keyword>
<evidence type="ECO:0000256" key="1">
    <source>
        <dbReference type="SAM" id="Phobius"/>
    </source>
</evidence>
<evidence type="ECO:0000313" key="3">
    <source>
        <dbReference type="Proteomes" id="UP000187012"/>
    </source>
</evidence>
<keyword evidence="1" id="KW-0472">Membrane</keyword>
<dbReference type="AlphaFoldDB" id="A0A1N7S1J4"/>
<feature type="transmembrane region" description="Helical" evidence="1">
    <location>
        <begin position="31"/>
        <end position="53"/>
    </location>
</feature>
<accession>A0A1N7S1J4</accession>
<dbReference type="EMBL" id="CYGX02000028">
    <property type="protein sequence ID" value="SIT41248.1"/>
    <property type="molecule type" value="Genomic_DNA"/>
</dbReference>
<name>A0A1N7S1J4_9BURK</name>
<dbReference type="Proteomes" id="UP000187012">
    <property type="component" value="Unassembled WGS sequence"/>
</dbReference>